<name>A0A4V3BDY1_9STAP</name>
<gene>
    <name evidence="2" type="ORF">ERX27_00965</name>
</gene>
<proteinExistence type="predicted"/>
<protein>
    <submittedName>
        <fullName evidence="2">GNAT family N-acetyltransferase</fullName>
    </submittedName>
</protein>
<organism evidence="2 3">
    <name type="scientific">Macrococcus brunensis</name>
    <dbReference type="NCBI Taxonomy" id="198483"/>
    <lineage>
        <taxon>Bacteria</taxon>
        <taxon>Bacillati</taxon>
        <taxon>Bacillota</taxon>
        <taxon>Bacilli</taxon>
        <taxon>Bacillales</taxon>
        <taxon>Staphylococcaceae</taxon>
        <taxon>Macrococcus</taxon>
    </lineage>
</organism>
<dbReference type="OrthoDB" id="423921at2"/>
<dbReference type="Gene3D" id="3.40.630.30">
    <property type="match status" value="1"/>
</dbReference>
<dbReference type="EMBL" id="SCWA01000001">
    <property type="protein sequence ID" value="TDL99046.1"/>
    <property type="molecule type" value="Genomic_DNA"/>
</dbReference>
<evidence type="ECO:0000313" key="2">
    <source>
        <dbReference type="EMBL" id="TDL99046.1"/>
    </source>
</evidence>
<evidence type="ECO:0000313" key="3">
    <source>
        <dbReference type="Proteomes" id="UP000295310"/>
    </source>
</evidence>
<comment type="caution">
    <text evidence="2">The sequence shown here is derived from an EMBL/GenBank/DDBJ whole genome shotgun (WGS) entry which is preliminary data.</text>
</comment>
<dbReference type="PANTHER" id="PTHR43415">
    <property type="entry name" value="SPERMIDINE N(1)-ACETYLTRANSFERASE"/>
    <property type="match status" value="1"/>
</dbReference>
<evidence type="ECO:0000259" key="1">
    <source>
        <dbReference type="PROSITE" id="PS51186"/>
    </source>
</evidence>
<dbReference type="InterPro" id="IPR000182">
    <property type="entry name" value="GNAT_dom"/>
</dbReference>
<keyword evidence="2" id="KW-0808">Transferase</keyword>
<accession>A0A4V3BDY1</accession>
<feature type="domain" description="N-acetyltransferase" evidence="1">
    <location>
        <begin position="2"/>
        <end position="137"/>
    </location>
</feature>
<dbReference type="RefSeq" id="WP_133430940.1">
    <property type="nucleotide sequence ID" value="NZ_SCWA01000001.1"/>
</dbReference>
<dbReference type="Proteomes" id="UP000295310">
    <property type="component" value="Unassembled WGS sequence"/>
</dbReference>
<reference evidence="2 3" key="1">
    <citation type="submission" date="2019-01" db="EMBL/GenBank/DDBJ databases">
        <title>Draft genome sequences of the type strains of six Macrococcus species.</title>
        <authorList>
            <person name="Mazhar S."/>
            <person name="Altermann E."/>
            <person name="Hill C."/>
            <person name="Mcauliffe O."/>
        </authorList>
    </citation>
    <scope>NUCLEOTIDE SEQUENCE [LARGE SCALE GENOMIC DNA]</scope>
    <source>
        <strain evidence="2 3">CCM4811</strain>
    </source>
</reference>
<dbReference type="InterPro" id="IPR016181">
    <property type="entry name" value="Acyl_CoA_acyltransferase"/>
</dbReference>
<dbReference type="AlphaFoldDB" id="A0A4V3BDY1"/>
<dbReference type="PROSITE" id="PS51186">
    <property type="entry name" value="GNAT"/>
    <property type="match status" value="1"/>
</dbReference>
<keyword evidence="3" id="KW-1185">Reference proteome</keyword>
<dbReference type="Pfam" id="PF00583">
    <property type="entry name" value="Acetyltransf_1"/>
    <property type="match status" value="1"/>
</dbReference>
<dbReference type="PANTHER" id="PTHR43415:SF3">
    <property type="entry name" value="GNAT-FAMILY ACETYLTRANSFERASE"/>
    <property type="match status" value="1"/>
</dbReference>
<dbReference type="SUPFAM" id="SSF55729">
    <property type="entry name" value="Acyl-CoA N-acyltransferases (Nat)"/>
    <property type="match status" value="1"/>
</dbReference>
<dbReference type="GO" id="GO:0016747">
    <property type="term" value="F:acyltransferase activity, transferring groups other than amino-acyl groups"/>
    <property type="evidence" value="ECO:0007669"/>
    <property type="project" value="InterPro"/>
</dbReference>
<sequence>MYRICPMTDSDKEIIVAWHYPAPYQIYDLTEDDFDSEHKFYSVYDDEQLAGMLKLHFNERTCLLGLGLRPDLTGHGLGQHFVEAAVQFIKEQGYQSIQLAVISSNERAIKVYERSGFVEKDYELMLAGDVLEEFLIMAYCEED</sequence>